<keyword evidence="1" id="KW-1133">Transmembrane helix</keyword>
<reference evidence="2 3" key="1">
    <citation type="submission" date="2020-08" db="EMBL/GenBank/DDBJ databases">
        <title>Genomic Encyclopedia of Type Strains, Phase IV (KMG-IV): sequencing the most valuable type-strain genomes for metagenomic binning, comparative biology and taxonomic classification.</title>
        <authorList>
            <person name="Goeker M."/>
        </authorList>
    </citation>
    <scope>NUCLEOTIDE SEQUENCE [LARGE SCALE GENOMIC DNA]</scope>
    <source>
        <strain evidence="2 3">DSM 105074</strain>
    </source>
</reference>
<keyword evidence="1" id="KW-0472">Membrane</keyword>
<organism evidence="2 3">
    <name type="scientific">Rhabdobacter roseus</name>
    <dbReference type="NCBI Taxonomy" id="1655419"/>
    <lineage>
        <taxon>Bacteria</taxon>
        <taxon>Pseudomonadati</taxon>
        <taxon>Bacteroidota</taxon>
        <taxon>Cytophagia</taxon>
        <taxon>Cytophagales</taxon>
        <taxon>Cytophagaceae</taxon>
        <taxon>Rhabdobacter</taxon>
    </lineage>
</organism>
<dbReference type="Proteomes" id="UP000557307">
    <property type="component" value="Unassembled WGS sequence"/>
</dbReference>
<evidence type="ECO:0000256" key="1">
    <source>
        <dbReference type="SAM" id="Phobius"/>
    </source>
</evidence>
<evidence type="ECO:0000313" key="3">
    <source>
        <dbReference type="Proteomes" id="UP000557307"/>
    </source>
</evidence>
<dbReference type="RefSeq" id="WP_184171297.1">
    <property type="nucleotide sequence ID" value="NZ_JACHGF010000001.1"/>
</dbReference>
<sequence>MIILSSFLILSILFLIVFAFFVKSKNQNVYTKEIGQRLAEKKYSLVKIEPSESIEGLNKENSVFITNYGTSPFFKIFKKITFRNESDQIFYGYAVIKLLFFFVISIKIYDDKEQVLS</sequence>
<gene>
    <name evidence="2" type="ORF">HNQ92_000828</name>
</gene>
<dbReference type="EMBL" id="JACHGF010000001">
    <property type="protein sequence ID" value="MBB5282707.1"/>
    <property type="molecule type" value="Genomic_DNA"/>
</dbReference>
<comment type="caution">
    <text evidence="2">The sequence shown here is derived from an EMBL/GenBank/DDBJ whole genome shotgun (WGS) entry which is preliminary data.</text>
</comment>
<name>A0A840TLQ1_9BACT</name>
<feature type="transmembrane region" description="Helical" evidence="1">
    <location>
        <begin position="89"/>
        <end position="109"/>
    </location>
</feature>
<keyword evidence="1" id="KW-0812">Transmembrane</keyword>
<keyword evidence="3" id="KW-1185">Reference proteome</keyword>
<feature type="transmembrane region" description="Helical" evidence="1">
    <location>
        <begin position="6"/>
        <end position="22"/>
    </location>
</feature>
<accession>A0A840TLQ1</accession>
<protein>
    <submittedName>
        <fullName evidence="2">Putative PurR-regulated permease PerM</fullName>
    </submittedName>
</protein>
<evidence type="ECO:0000313" key="2">
    <source>
        <dbReference type="EMBL" id="MBB5282707.1"/>
    </source>
</evidence>
<proteinExistence type="predicted"/>
<dbReference type="AlphaFoldDB" id="A0A840TLQ1"/>